<keyword evidence="1 3" id="KW-0597">Phosphoprotein</keyword>
<evidence type="ECO:0000256" key="1">
    <source>
        <dbReference type="ARBA" id="ARBA00022553"/>
    </source>
</evidence>
<evidence type="ECO:0000313" key="7">
    <source>
        <dbReference type="Proteomes" id="UP001464555"/>
    </source>
</evidence>
<feature type="modified residue" description="4-aspartylphosphate" evidence="3">
    <location>
        <position position="57"/>
    </location>
</feature>
<feature type="domain" description="HTH luxR-type" evidence="4">
    <location>
        <begin position="145"/>
        <end position="210"/>
    </location>
</feature>
<name>A0ABU9I233_9FLAO</name>
<dbReference type="PANTHER" id="PTHR43214">
    <property type="entry name" value="TWO-COMPONENT RESPONSE REGULATOR"/>
    <property type="match status" value="1"/>
</dbReference>
<reference evidence="6 7" key="1">
    <citation type="submission" date="2024-04" db="EMBL/GenBank/DDBJ databases">
        <title>Flavobacterium sp. DGU11 16S ribosomal RNA gene Genome sequencing and assembly.</title>
        <authorList>
            <person name="Park S."/>
        </authorList>
    </citation>
    <scope>NUCLEOTIDE SEQUENCE [LARGE SCALE GENOMIC DNA]</scope>
    <source>
        <strain evidence="6 7">DGU11</strain>
    </source>
</reference>
<dbReference type="InterPro" id="IPR000792">
    <property type="entry name" value="Tscrpt_reg_LuxR_C"/>
</dbReference>
<dbReference type="CDD" id="cd17535">
    <property type="entry name" value="REC_NarL-like"/>
    <property type="match status" value="1"/>
</dbReference>
<dbReference type="RefSeq" id="WP_341698393.1">
    <property type="nucleotide sequence ID" value="NZ_JBBYHR010000011.1"/>
</dbReference>
<dbReference type="SMART" id="SM00421">
    <property type="entry name" value="HTH_LUXR"/>
    <property type="match status" value="1"/>
</dbReference>
<dbReference type="PANTHER" id="PTHR43214:SF43">
    <property type="entry name" value="TWO-COMPONENT RESPONSE REGULATOR"/>
    <property type="match status" value="1"/>
</dbReference>
<accession>A0ABU9I233</accession>
<organism evidence="6 7">
    <name type="scientific">Flavobacterium arundinis</name>
    <dbReference type="NCBI Taxonomy" id="3139143"/>
    <lineage>
        <taxon>Bacteria</taxon>
        <taxon>Pseudomonadati</taxon>
        <taxon>Bacteroidota</taxon>
        <taxon>Flavobacteriia</taxon>
        <taxon>Flavobacteriales</taxon>
        <taxon>Flavobacteriaceae</taxon>
        <taxon>Flavobacterium</taxon>
    </lineage>
</organism>
<dbReference type="Proteomes" id="UP001464555">
    <property type="component" value="Unassembled WGS sequence"/>
</dbReference>
<dbReference type="SMART" id="SM00448">
    <property type="entry name" value="REC"/>
    <property type="match status" value="1"/>
</dbReference>
<dbReference type="InterPro" id="IPR039420">
    <property type="entry name" value="WalR-like"/>
</dbReference>
<dbReference type="InterPro" id="IPR016032">
    <property type="entry name" value="Sig_transdc_resp-reg_C-effctor"/>
</dbReference>
<dbReference type="InterPro" id="IPR011006">
    <property type="entry name" value="CheY-like_superfamily"/>
</dbReference>
<keyword evidence="2" id="KW-0238">DNA-binding</keyword>
<evidence type="ECO:0000259" key="4">
    <source>
        <dbReference type="PROSITE" id="PS50043"/>
    </source>
</evidence>
<dbReference type="PROSITE" id="PS50110">
    <property type="entry name" value="RESPONSE_REGULATORY"/>
    <property type="match status" value="1"/>
</dbReference>
<dbReference type="SUPFAM" id="SSF46894">
    <property type="entry name" value="C-terminal effector domain of the bipartite response regulators"/>
    <property type="match status" value="1"/>
</dbReference>
<dbReference type="EMBL" id="JBBYHR010000011">
    <property type="protein sequence ID" value="MEL1246099.1"/>
    <property type="molecule type" value="Genomic_DNA"/>
</dbReference>
<evidence type="ECO:0000259" key="5">
    <source>
        <dbReference type="PROSITE" id="PS50110"/>
    </source>
</evidence>
<feature type="domain" description="Response regulatory" evidence="5">
    <location>
        <begin position="4"/>
        <end position="122"/>
    </location>
</feature>
<dbReference type="Gene3D" id="1.10.10.10">
    <property type="entry name" value="Winged helix-like DNA-binding domain superfamily/Winged helix DNA-binding domain"/>
    <property type="match status" value="1"/>
</dbReference>
<protein>
    <submittedName>
        <fullName evidence="6">Response regulator transcription factor</fullName>
    </submittedName>
</protein>
<evidence type="ECO:0000313" key="6">
    <source>
        <dbReference type="EMBL" id="MEL1246099.1"/>
    </source>
</evidence>
<dbReference type="Pfam" id="PF00196">
    <property type="entry name" value="GerE"/>
    <property type="match status" value="1"/>
</dbReference>
<evidence type="ECO:0000256" key="3">
    <source>
        <dbReference type="PROSITE-ProRule" id="PRU00169"/>
    </source>
</evidence>
<dbReference type="PRINTS" id="PR00038">
    <property type="entry name" value="HTHLUXR"/>
</dbReference>
<sequence>MKTTIAIVDDHVMIAKALTGIIANFGEFEVLYECGNGRELQERFKNSELIPQIVLLDISMPVMNGFETAQWLKENHPDILVMALSMQDEDQSLITMIKNGAKGYLLKNAHPAELEKALVSLVQKGSYFPEWAISRVFANVGQVSGQNNGIILSDREKEFLKYSITEMTYKEISEKMFCSPRTVESYRDSLFEKLEMKTRVGLAVYALRNGFGE</sequence>
<dbReference type="PROSITE" id="PS50043">
    <property type="entry name" value="HTH_LUXR_2"/>
    <property type="match status" value="1"/>
</dbReference>
<proteinExistence type="predicted"/>
<dbReference type="InterPro" id="IPR001789">
    <property type="entry name" value="Sig_transdc_resp-reg_receiver"/>
</dbReference>
<evidence type="ECO:0000256" key="2">
    <source>
        <dbReference type="ARBA" id="ARBA00023125"/>
    </source>
</evidence>
<dbReference type="InterPro" id="IPR058245">
    <property type="entry name" value="NreC/VraR/RcsB-like_REC"/>
</dbReference>
<comment type="caution">
    <text evidence="6">The sequence shown here is derived from an EMBL/GenBank/DDBJ whole genome shotgun (WGS) entry which is preliminary data.</text>
</comment>
<dbReference type="InterPro" id="IPR036388">
    <property type="entry name" value="WH-like_DNA-bd_sf"/>
</dbReference>
<keyword evidence="7" id="KW-1185">Reference proteome</keyword>
<dbReference type="Pfam" id="PF00072">
    <property type="entry name" value="Response_reg"/>
    <property type="match status" value="1"/>
</dbReference>
<dbReference type="SUPFAM" id="SSF52172">
    <property type="entry name" value="CheY-like"/>
    <property type="match status" value="1"/>
</dbReference>
<gene>
    <name evidence="6" type="ORF">AAEO56_17630</name>
</gene>
<dbReference type="Gene3D" id="3.40.50.2300">
    <property type="match status" value="1"/>
</dbReference>
<dbReference type="CDD" id="cd06170">
    <property type="entry name" value="LuxR_C_like"/>
    <property type="match status" value="1"/>
</dbReference>